<dbReference type="PANTHER" id="PTHR10799">
    <property type="entry name" value="SNF2/RAD54 HELICASE FAMILY"/>
    <property type="match status" value="1"/>
</dbReference>
<dbReference type="GO" id="GO:0005524">
    <property type="term" value="F:ATP binding"/>
    <property type="evidence" value="ECO:0007669"/>
    <property type="project" value="InterPro"/>
</dbReference>
<evidence type="ECO:0000256" key="2">
    <source>
        <dbReference type="ARBA" id="ARBA00022801"/>
    </source>
</evidence>
<evidence type="ECO:0000259" key="4">
    <source>
        <dbReference type="PROSITE" id="PS51192"/>
    </source>
</evidence>
<keyword evidence="2" id="KW-0378">Hydrolase</keyword>
<dbReference type="InterPro" id="IPR038718">
    <property type="entry name" value="SNF2-like_sf"/>
</dbReference>
<dbReference type="Proteomes" id="UP000267251">
    <property type="component" value="Unassembled WGS sequence"/>
</dbReference>
<dbReference type="Pfam" id="PF00176">
    <property type="entry name" value="SNF2-rel_dom"/>
    <property type="match status" value="1"/>
</dbReference>
<dbReference type="PROSITE" id="PS51194">
    <property type="entry name" value="HELICASE_CTER"/>
    <property type="match status" value="1"/>
</dbReference>
<evidence type="ECO:0000256" key="3">
    <source>
        <dbReference type="ARBA" id="ARBA00022840"/>
    </source>
</evidence>
<gene>
    <name evidence="6" type="ORF">BJ684DRAFT_6014</name>
</gene>
<keyword evidence="1" id="KW-0547">Nucleotide-binding</keyword>
<reference evidence="7" key="1">
    <citation type="journal article" date="2018" name="Nat. Microbiol.">
        <title>Leveraging single-cell genomics to expand the fungal tree of life.</title>
        <authorList>
            <person name="Ahrendt S.R."/>
            <person name="Quandt C.A."/>
            <person name="Ciobanu D."/>
            <person name="Clum A."/>
            <person name="Salamov A."/>
            <person name="Andreopoulos B."/>
            <person name="Cheng J.F."/>
            <person name="Woyke T."/>
            <person name="Pelin A."/>
            <person name="Henrissat B."/>
            <person name="Reynolds N.K."/>
            <person name="Benny G.L."/>
            <person name="Smith M.E."/>
            <person name="James T.Y."/>
            <person name="Grigoriev I.V."/>
        </authorList>
    </citation>
    <scope>NUCLEOTIDE SEQUENCE [LARGE SCALE GENOMIC DNA]</scope>
</reference>
<dbReference type="InterPro" id="IPR027417">
    <property type="entry name" value="P-loop_NTPase"/>
</dbReference>
<protein>
    <submittedName>
        <fullName evidence="6">SNF2 family N-terminal domain-containing protein</fullName>
    </submittedName>
</protein>
<evidence type="ECO:0000313" key="7">
    <source>
        <dbReference type="Proteomes" id="UP000267251"/>
    </source>
</evidence>
<evidence type="ECO:0000313" key="6">
    <source>
        <dbReference type="EMBL" id="RKP14044.1"/>
    </source>
</evidence>
<dbReference type="InterPro" id="IPR014001">
    <property type="entry name" value="Helicase_ATP-bd"/>
</dbReference>
<dbReference type="OrthoDB" id="448448at2759"/>
<proteinExistence type="predicted"/>
<evidence type="ECO:0000256" key="1">
    <source>
        <dbReference type="ARBA" id="ARBA00022741"/>
    </source>
</evidence>
<organism evidence="6 7">
    <name type="scientific">Piptocephalis cylindrospora</name>
    <dbReference type="NCBI Taxonomy" id="1907219"/>
    <lineage>
        <taxon>Eukaryota</taxon>
        <taxon>Fungi</taxon>
        <taxon>Fungi incertae sedis</taxon>
        <taxon>Zoopagomycota</taxon>
        <taxon>Zoopagomycotina</taxon>
        <taxon>Zoopagomycetes</taxon>
        <taxon>Zoopagales</taxon>
        <taxon>Piptocephalidaceae</taxon>
        <taxon>Piptocephalis</taxon>
    </lineage>
</organism>
<sequence>IQLKEYQKRGIRWMKTLYDQDVGGGILADEMGLGKTAQVIAFISTLLIRDPGARPHLIVVPTSTVGNWEREFTKFCPSLSVLVYHGSQGERAEIRDHLHYQGHPYDVLLTTYPTATGSAEDRSFLKKRRFKCIILDEGHMMKNFLSIRYKSLMAYKGNFRLLLTGTPLQNNLQELCALLAFVVPSVFGRAKESLIKAFRGRVDLTVKSGSGSSTKGVGILSQERIDRAKRMMAPFVLRRRKCQVLQELPVKTVEVRKCIMSSHQAQVYEEVKETSVVKLWEEGMGIEKSKEESEEEKEKAKEDKVRTKVPNVLMELRKAACHPLLLRSIYDDARIEQMAREILREDDFTHSEYPYVLEDMEAMSDFQLHQLCCRYRSIQPFKLLERDWMSSAKVTALRELLVKDTEDRFLLFSQFTMMLDILENVMKSLDVPYLRMDGQTKSTDRTGLIDQFNASDSPYQVFLLSTKAGGFGINLTSANTVILHDMDFNPHNDRQAEDRAHRVGQIRPVKVVKLVSQGTIEEDIYTMAEAKLRLDRHVS</sequence>
<dbReference type="SMART" id="SM00487">
    <property type="entry name" value="DEXDc"/>
    <property type="match status" value="1"/>
</dbReference>
<dbReference type="Pfam" id="PF00271">
    <property type="entry name" value="Helicase_C"/>
    <property type="match status" value="1"/>
</dbReference>
<accession>A0A4P9Y5E9</accession>
<dbReference type="CDD" id="cd18793">
    <property type="entry name" value="SF2_C_SNF"/>
    <property type="match status" value="1"/>
</dbReference>
<dbReference type="Gene3D" id="3.40.50.300">
    <property type="entry name" value="P-loop containing nucleotide triphosphate hydrolases"/>
    <property type="match status" value="1"/>
</dbReference>
<dbReference type="InterPro" id="IPR000330">
    <property type="entry name" value="SNF2_N"/>
</dbReference>
<dbReference type="Gene3D" id="3.40.50.10810">
    <property type="entry name" value="Tandem AAA-ATPase domain"/>
    <property type="match status" value="1"/>
</dbReference>
<dbReference type="AlphaFoldDB" id="A0A4P9Y5E9"/>
<feature type="non-terminal residue" evidence="6">
    <location>
        <position position="1"/>
    </location>
</feature>
<evidence type="ECO:0000259" key="5">
    <source>
        <dbReference type="PROSITE" id="PS51194"/>
    </source>
</evidence>
<dbReference type="EMBL" id="KZ987896">
    <property type="protein sequence ID" value="RKP14044.1"/>
    <property type="molecule type" value="Genomic_DNA"/>
</dbReference>
<dbReference type="SUPFAM" id="SSF52540">
    <property type="entry name" value="P-loop containing nucleoside triphosphate hydrolases"/>
    <property type="match status" value="2"/>
</dbReference>
<name>A0A4P9Y5E9_9FUNG</name>
<dbReference type="PROSITE" id="PS51192">
    <property type="entry name" value="HELICASE_ATP_BIND_1"/>
    <property type="match status" value="1"/>
</dbReference>
<dbReference type="InterPro" id="IPR001650">
    <property type="entry name" value="Helicase_C-like"/>
</dbReference>
<dbReference type="GO" id="GO:0016787">
    <property type="term" value="F:hydrolase activity"/>
    <property type="evidence" value="ECO:0007669"/>
    <property type="project" value="UniProtKB-KW"/>
</dbReference>
<dbReference type="InterPro" id="IPR049730">
    <property type="entry name" value="SNF2/RAD54-like_C"/>
</dbReference>
<feature type="non-terminal residue" evidence="6">
    <location>
        <position position="539"/>
    </location>
</feature>
<keyword evidence="7" id="KW-1185">Reference proteome</keyword>
<feature type="domain" description="Helicase ATP-binding" evidence="4">
    <location>
        <begin position="16"/>
        <end position="185"/>
    </location>
</feature>
<feature type="domain" description="Helicase C-terminal" evidence="5">
    <location>
        <begin position="396"/>
        <end position="539"/>
    </location>
</feature>
<keyword evidence="3" id="KW-0067">ATP-binding</keyword>
<dbReference type="SMART" id="SM00490">
    <property type="entry name" value="HELICc"/>
    <property type="match status" value="1"/>
</dbReference>